<evidence type="ECO:0000256" key="6">
    <source>
        <dbReference type="ARBA" id="ARBA00023136"/>
    </source>
</evidence>
<feature type="compositionally biased region" description="Low complexity" evidence="7">
    <location>
        <begin position="8"/>
        <end position="30"/>
    </location>
</feature>
<feature type="transmembrane region" description="Helical" evidence="8">
    <location>
        <begin position="346"/>
        <end position="369"/>
    </location>
</feature>
<evidence type="ECO:0000256" key="7">
    <source>
        <dbReference type="SAM" id="MobiDB-lite"/>
    </source>
</evidence>
<keyword evidence="11" id="KW-1185">Reference proteome</keyword>
<evidence type="ECO:0000313" key="11">
    <source>
        <dbReference type="Proteomes" id="UP001519924"/>
    </source>
</evidence>
<accession>A0ABS7F3X9</accession>
<evidence type="ECO:0000313" key="10">
    <source>
        <dbReference type="EMBL" id="MBW8270326.1"/>
    </source>
</evidence>
<evidence type="ECO:0000256" key="3">
    <source>
        <dbReference type="ARBA" id="ARBA00022475"/>
    </source>
</evidence>
<dbReference type="Gene3D" id="1.20.1250.20">
    <property type="entry name" value="MFS general substrate transporter like domains"/>
    <property type="match status" value="1"/>
</dbReference>
<dbReference type="SUPFAM" id="SSF103473">
    <property type="entry name" value="MFS general substrate transporter"/>
    <property type="match status" value="1"/>
</dbReference>
<dbReference type="CDD" id="cd06173">
    <property type="entry name" value="MFS_MefA_like"/>
    <property type="match status" value="1"/>
</dbReference>
<feature type="transmembrane region" description="Helical" evidence="8">
    <location>
        <begin position="381"/>
        <end position="401"/>
    </location>
</feature>
<feature type="transmembrane region" description="Helical" evidence="8">
    <location>
        <begin position="321"/>
        <end position="340"/>
    </location>
</feature>
<dbReference type="RefSeq" id="WP_220118068.1">
    <property type="nucleotide sequence ID" value="NZ_JAHZUY010000036.1"/>
</dbReference>
<proteinExistence type="predicted"/>
<feature type="transmembrane region" description="Helical" evidence="8">
    <location>
        <begin position="256"/>
        <end position="280"/>
    </location>
</feature>
<evidence type="ECO:0000259" key="9">
    <source>
        <dbReference type="PROSITE" id="PS50850"/>
    </source>
</evidence>
<keyword evidence="5 8" id="KW-1133">Transmembrane helix</keyword>
<protein>
    <submittedName>
        <fullName evidence="10">MFS transporter</fullName>
    </submittedName>
</protein>
<keyword evidence="4 8" id="KW-0812">Transmembrane</keyword>
<keyword evidence="6 8" id="KW-0472">Membrane</keyword>
<reference evidence="10 11" key="1">
    <citation type="submission" date="2021-08" db="EMBL/GenBank/DDBJ databases">
        <title>Caldovatus sediminis gen. nov., sp. nov., a moderately thermophilic bacterium isolated from a hot spring.</title>
        <authorList>
            <person name="Hu C.-J."/>
            <person name="Li W.-J."/>
            <person name="Xian W.-D."/>
        </authorList>
    </citation>
    <scope>NUCLEOTIDE SEQUENCE [LARGE SCALE GENOMIC DNA]</scope>
    <source>
        <strain evidence="10 11">SYSU G05006</strain>
    </source>
</reference>
<feature type="transmembrane region" description="Helical" evidence="8">
    <location>
        <begin position="110"/>
        <end position="130"/>
    </location>
</feature>
<feature type="region of interest" description="Disordered" evidence="7">
    <location>
        <begin position="1"/>
        <end position="30"/>
    </location>
</feature>
<evidence type="ECO:0000256" key="5">
    <source>
        <dbReference type="ARBA" id="ARBA00022989"/>
    </source>
</evidence>
<feature type="transmembrane region" description="Helical" evidence="8">
    <location>
        <begin position="78"/>
        <end position="103"/>
    </location>
</feature>
<dbReference type="Proteomes" id="UP001519924">
    <property type="component" value="Unassembled WGS sequence"/>
</dbReference>
<evidence type="ECO:0000256" key="1">
    <source>
        <dbReference type="ARBA" id="ARBA00004651"/>
    </source>
</evidence>
<name>A0ABS7F3X9_9PROT</name>
<feature type="domain" description="Major facilitator superfamily (MFS) profile" evidence="9">
    <location>
        <begin position="37"/>
        <end position="432"/>
    </location>
</feature>
<gene>
    <name evidence="10" type="ORF">K1J50_12625</name>
</gene>
<comment type="subcellular location">
    <subcellularLocation>
        <location evidence="1">Cell membrane</location>
        <topology evidence="1">Multi-pass membrane protein</topology>
    </subcellularLocation>
</comment>
<evidence type="ECO:0000256" key="4">
    <source>
        <dbReference type="ARBA" id="ARBA00022692"/>
    </source>
</evidence>
<feature type="transmembrane region" description="Helical" evidence="8">
    <location>
        <begin position="195"/>
        <end position="220"/>
    </location>
</feature>
<dbReference type="InterPro" id="IPR020846">
    <property type="entry name" value="MFS_dom"/>
</dbReference>
<keyword evidence="3" id="KW-1003">Cell membrane</keyword>
<dbReference type="PANTHER" id="PTHR23513">
    <property type="entry name" value="INTEGRAL MEMBRANE EFFLUX PROTEIN-RELATED"/>
    <property type="match status" value="1"/>
</dbReference>
<dbReference type="Pfam" id="PF05977">
    <property type="entry name" value="MFS_3"/>
    <property type="match status" value="1"/>
</dbReference>
<organism evidence="10 11">
    <name type="scientific">Caldovatus aquaticus</name>
    <dbReference type="NCBI Taxonomy" id="2865671"/>
    <lineage>
        <taxon>Bacteria</taxon>
        <taxon>Pseudomonadati</taxon>
        <taxon>Pseudomonadota</taxon>
        <taxon>Alphaproteobacteria</taxon>
        <taxon>Acetobacterales</taxon>
        <taxon>Roseomonadaceae</taxon>
        <taxon>Caldovatus</taxon>
    </lineage>
</organism>
<dbReference type="InterPro" id="IPR010290">
    <property type="entry name" value="TM_effector"/>
</dbReference>
<evidence type="ECO:0000256" key="2">
    <source>
        <dbReference type="ARBA" id="ARBA00022448"/>
    </source>
</evidence>
<dbReference type="EMBL" id="JAHZUY010000036">
    <property type="protein sequence ID" value="MBW8270326.1"/>
    <property type="molecule type" value="Genomic_DNA"/>
</dbReference>
<feature type="transmembrane region" description="Helical" evidence="8">
    <location>
        <begin position="292"/>
        <end position="314"/>
    </location>
</feature>
<dbReference type="PANTHER" id="PTHR23513:SF11">
    <property type="entry name" value="STAPHYLOFERRIN A TRANSPORTER"/>
    <property type="match status" value="1"/>
</dbReference>
<evidence type="ECO:0000256" key="8">
    <source>
        <dbReference type="SAM" id="Phobius"/>
    </source>
</evidence>
<comment type="caution">
    <text evidence="10">The sequence shown here is derived from an EMBL/GenBank/DDBJ whole genome shotgun (WGS) entry which is preliminary data.</text>
</comment>
<feature type="transmembrane region" description="Helical" evidence="8">
    <location>
        <begin position="407"/>
        <end position="425"/>
    </location>
</feature>
<keyword evidence="2" id="KW-0813">Transport</keyword>
<dbReference type="InterPro" id="IPR036259">
    <property type="entry name" value="MFS_trans_sf"/>
</dbReference>
<dbReference type="PROSITE" id="PS50850">
    <property type="entry name" value="MFS"/>
    <property type="match status" value="1"/>
</dbReference>
<sequence>MDESTGTAAPPAADGEAGAAPGAGRGAAAAPRAGNGARSLLAEPAFRRLWTVGAVVFVVRWIEMIAIGVFVYRQTGSAFLVAMMTMLRLLPLGLLGAVIGAAAERVERRAALLAVVLGGLAVSAAMALLAHAGQLAVWHVALGSFLNGIGWAADNPVRRLMIGEAVGPERMGTAMSLDVGANNASRIFGPTLGGALYAAAGIEGAFALGALLHLVALGAALRVGPARAAGAPAAAAAGVLGRMAEGVAAVRQDRRLTGILAVTVIFNLFGWPFTSMIPVIGQDRLGLGPDGIGLLASVDGVGAFGGAVALALWARPRHYRACYVGGVTLYLATLIAFALAPQVWLAAAALLLTGLAQAGFATMQATLVFLAAPPEMRSRVLGLLSVCIGTGPLGFVALGLLAEAVGASAATAAMGLAGLAALAATRRWWGRI</sequence>
<feature type="transmembrane region" description="Helical" evidence="8">
    <location>
        <begin position="49"/>
        <end position="72"/>
    </location>
</feature>